<comment type="caution">
    <text evidence="16">The sequence shown here is derived from an EMBL/GenBank/DDBJ whole genome shotgun (WGS) entry which is preliminary data.</text>
</comment>
<comment type="similarity">
    <text evidence="3">Belongs to the peptidase M10B family.</text>
</comment>
<dbReference type="GO" id="GO:0005509">
    <property type="term" value="F:calcium ion binding"/>
    <property type="evidence" value="ECO:0007669"/>
    <property type="project" value="InterPro"/>
</dbReference>
<accession>A0A0D0RIA7</accession>
<evidence type="ECO:0000256" key="13">
    <source>
        <dbReference type="PIRSR" id="PIRSR001205-2"/>
    </source>
</evidence>
<protein>
    <submittedName>
        <fullName evidence="16">AprA_4 protein</fullName>
        <ecNumber evidence="16">3.4.24.40</ecNumber>
    </submittedName>
</protein>
<dbReference type="EC" id="3.4.24.40" evidence="16"/>
<evidence type="ECO:0000256" key="2">
    <source>
        <dbReference type="ARBA" id="ARBA00004613"/>
    </source>
</evidence>
<keyword evidence="8 16" id="KW-0378">Hydrolase</keyword>
<dbReference type="PIRSF" id="PIRSF001205">
    <property type="entry name" value="Peptidase_M10B"/>
    <property type="match status" value="1"/>
</dbReference>
<sequence length="466" mass="50562">MVPIVQITNSVQRFYSSSVETQQNSSSDPTLRTSDPHLRPMPGLDKPVFTVDQIAQHLTRSGRKWNDSNGDGVTQVSYTFATQGEGERAFNATQKSQARLSMQSWADVANVSFEEHTGRGEGHLAFSNSEEPRVAFAQLPGADGKVLINPRYGTNAAPALNNHGRYTLTHEIGHGLGLLHPADYDNSGDSTYPSYYRDAVYAQDTRGHTVMSYFDANLSGQNHKGKYSAAPLMGDIAAAQRVYGANYRTRNSDTTYGFNSNSGRDYYQLDHPRNTALFCVWDGGGNDTLDFSKYRQNQTVNLNAESYSDVGGLRGNVSIAKGVTVENAIGGYGHDAIIGNDADNVLKGAAGADWLRGAGGADTFAYDHASDSTLENPDLIMDFVSGTDKIDISALLKNAGIGALTFVRRLSGESGQAVLSYNRHTNQSRLAIDLTGNGRFDFFLKSHGPINTPDIISDVPVKWAYS</sequence>
<proteinExistence type="inferred from homology"/>
<dbReference type="Gene3D" id="3.40.390.10">
    <property type="entry name" value="Collagenase (Catalytic Domain)"/>
    <property type="match status" value="1"/>
</dbReference>
<dbReference type="EMBL" id="JXCQ01000078">
    <property type="protein sequence ID" value="KIR19257.1"/>
    <property type="molecule type" value="Genomic_DNA"/>
</dbReference>
<dbReference type="Pfam" id="PF00353">
    <property type="entry name" value="HemolysinCabind"/>
    <property type="match status" value="1"/>
</dbReference>
<name>A0A0D0RIA7_PSEFL</name>
<evidence type="ECO:0000256" key="5">
    <source>
        <dbReference type="ARBA" id="ARBA00022670"/>
    </source>
</evidence>
<dbReference type="Pfam" id="PF08548">
    <property type="entry name" value="Peptidase_M10_C"/>
    <property type="match status" value="1"/>
</dbReference>
<feature type="binding site" evidence="13">
    <location>
        <position position="170"/>
    </location>
    <ligand>
        <name>Zn(2+)</name>
        <dbReference type="ChEBI" id="CHEBI:29105"/>
        <note>catalytic</note>
    </ligand>
</feature>
<evidence type="ECO:0000256" key="12">
    <source>
        <dbReference type="PIRSR" id="PIRSR001205-1"/>
    </source>
</evidence>
<dbReference type="GO" id="GO:0008270">
    <property type="term" value="F:zinc ion binding"/>
    <property type="evidence" value="ECO:0007669"/>
    <property type="project" value="InterPro"/>
</dbReference>
<organism evidence="16 17">
    <name type="scientific">Pseudomonas fluorescens</name>
    <dbReference type="NCBI Taxonomy" id="294"/>
    <lineage>
        <taxon>Bacteria</taxon>
        <taxon>Pseudomonadati</taxon>
        <taxon>Pseudomonadota</taxon>
        <taxon>Gammaproteobacteria</taxon>
        <taxon>Pseudomonadales</taxon>
        <taxon>Pseudomonadaceae</taxon>
        <taxon>Pseudomonas</taxon>
    </lineage>
</organism>
<dbReference type="AlphaFoldDB" id="A0A0D0RIA7"/>
<keyword evidence="6 13" id="KW-0479">Metal-binding</keyword>
<gene>
    <name evidence="16" type="primary">aprA_4</name>
    <name evidence="16" type="ORF">PFLU3_50340</name>
</gene>
<evidence type="ECO:0000256" key="4">
    <source>
        <dbReference type="ARBA" id="ARBA00022525"/>
    </source>
</evidence>
<feature type="domain" description="Peptidase metallopeptidase" evidence="15">
    <location>
        <begin position="61"/>
        <end position="216"/>
    </location>
</feature>
<evidence type="ECO:0000256" key="6">
    <source>
        <dbReference type="ARBA" id="ARBA00022723"/>
    </source>
</evidence>
<feature type="active site" evidence="12">
    <location>
        <position position="171"/>
    </location>
</feature>
<dbReference type="CDD" id="cd04277">
    <property type="entry name" value="ZnMc_serralysin_like"/>
    <property type="match status" value="1"/>
</dbReference>
<evidence type="ECO:0000256" key="10">
    <source>
        <dbReference type="ARBA" id="ARBA00022837"/>
    </source>
</evidence>
<dbReference type="SUPFAM" id="SSF51120">
    <property type="entry name" value="beta-Roll"/>
    <property type="match status" value="1"/>
</dbReference>
<dbReference type="InterPro" id="IPR024079">
    <property type="entry name" value="MetalloPept_cat_dom_sf"/>
</dbReference>
<evidence type="ECO:0000256" key="3">
    <source>
        <dbReference type="ARBA" id="ARBA00009490"/>
    </source>
</evidence>
<reference evidence="16 17" key="1">
    <citation type="submission" date="2015-01" db="EMBL/GenBank/DDBJ databases">
        <title>Genome sequence of the beneficial rhizobacterium Pseudomonas fluorescens 2-79.</title>
        <authorList>
            <person name="Thuermer A."/>
            <person name="Daniel R."/>
        </authorList>
    </citation>
    <scope>NUCLEOTIDE SEQUENCE [LARGE SCALE GENOMIC DNA]</scope>
    <source>
        <strain evidence="16 17">2-79</strain>
    </source>
</reference>
<dbReference type="InterPro" id="IPR001343">
    <property type="entry name" value="Hemolysn_Ca-bd"/>
</dbReference>
<keyword evidence="4" id="KW-0964">Secreted</keyword>
<dbReference type="Proteomes" id="UP000032210">
    <property type="component" value="Unassembled WGS sequence"/>
</dbReference>
<feature type="compositionally biased region" description="Low complexity" evidence="14">
    <location>
        <begin position="17"/>
        <end position="27"/>
    </location>
</feature>
<evidence type="ECO:0000313" key="16">
    <source>
        <dbReference type="EMBL" id="KIR19257.1"/>
    </source>
</evidence>
<dbReference type="InterPro" id="IPR011049">
    <property type="entry name" value="Serralysin-like_metalloprot_C"/>
</dbReference>
<feature type="binding site" evidence="13">
    <location>
        <position position="174"/>
    </location>
    <ligand>
        <name>Zn(2+)</name>
        <dbReference type="ChEBI" id="CHEBI:29105"/>
        <note>catalytic</note>
    </ligand>
</feature>
<evidence type="ECO:0000256" key="9">
    <source>
        <dbReference type="ARBA" id="ARBA00022833"/>
    </source>
</evidence>
<comment type="cofactor">
    <cofactor evidence="1">
        <name>Ca(2+)</name>
        <dbReference type="ChEBI" id="CHEBI:29108"/>
    </cofactor>
</comment>
<keyword evidence="7" id="KW-0677">Repeat</keyword>
<dbReference type="SMART" id="SM00235">
    <property type="entry name" value="ZnMc"/>
    <property type="match status" value="1"/>
</dbReference>
<dbReference type="GO" id="GO:0005615">
    <property type="term" value="C:extracellular space"/>
    <property type="evidence" value="ECO:0007669"/>
    <property type="project" value="InterPro"/>
</dbReference>
<dbReference type="InterPro" id="IPR016294">
    <property type="entry name" value="Pept_M10B"/>
</dbReference>
<dbReference type="InterPro" id="IPR013858">
    <property type="entry name" value="Peptidase_M10B_C"/>
</dbReference>
<keyword evidence="11" id="KW-0482">Metalloprotease</keyword>
<feature type="binding site" evidence="13">
    <location>
        <position position="180"/>
    </location>
    <ligand>
        <name>Zn(2+)</name>
        <dbReference type="ChEBI" id="CHEBI:29105"/>
        <note>catalytic</note>
    </ligand>
</feature>
<evidence type="ECO:0000256" key="1">
    <source>
        <dbReference type="ARBA" id="ARBA00001913"/>
    </source>
</evidence>
<evidence type="ECO:0000313" key="17">
    <source>
        <dbReference type="Proteomes" id="UP000032210"/>
    </source>
</evidence>
<feature type="region of interest" description="Disordered" evidence="14">
    <location>
        <begin position="17"/>
        <end position="45"/>
    </location>
</feature>
<evidence type="ECO:0000256" key="7">
    <source>
        <dbReference type="ARBA" id="ARBA00022737"/>
    </source>
</evidence>
<dbReference type="SUPFAM" id="SSF55486">
    <property type="entry name" value="Metalloproteases ('zincins'), catalytic domain"/>
    <property type="match status" value="1"/>
</dbReference>
<comment type="cofactor">
    <cofactor evidence="13">
        <name>Zn(2+)</name>
        <dbReference type="ChEBI" id="CHEBI:29105"/>
    </cofactor>
    <text evidence="13">Binds 1 zinc ion per subunit.</text>
</comment>
<evidence type="ECO:0000256" key="8">
    <source>
        <dbReference type="ARBA" id="ARBA00022801"/>
    </source>
</evidence>
<dbReference type="InterPro" id="IPR034033">
    <property type="entry name" value="Serralysin-like"/>
</dbReference>
<dbReference type="Gene3D" id="2.150.10.10">
    <property type="entry name" value="Serralysin-like metalloprotease, C-terminal"/>
    <property type="match status" value="1"/>
</dbReference>
<dbReference type="GO" id="GO:0006508">
    <property type="term" value="P:proteolysis"/>
    <property type="evidence" value="ECO:0007669"/>
    <property type="project" value="UniProtKB-KW"/>
</dbReference>
<comment type="subcellular location">
    <subcellularLocation>
        <location evidence="2">Secreted</location>
    </subcellularLocation>
</comment>
<dbReference type="GO" id="GO:0004222">
    <property type="term" value="F:metalloendopeptidase activity"/>
    <property type="evidence" value="ECO:0007669"/>
    <property type="project" value="InterPro"/>
</dbReference>
<keyword evidence="5" id="KW-0645">Protease</keyword>
<dbReference type="InterPro" id="IPR006026">
    <property type="entry name" value="Peptidase_Metallo"/>
</dbReference>
<dbReference type="PATRIC" id="fig|294.125.peg.5171"/>
<evidence type="ECO:0000256" key="11">
    <source>
        <dbReference type="ARBA" id="ARBA00023049"/>
    </source>
</evidence>
<evidence type="ECO:0000259" key="15">
    <source>
        <dbReference type="SMART" id="SM00235"/>
    </source>
</evidence>
<keyword evidence="9 13" id="KW-0862">Zinc</keyword>
<keyword evidence="10" id="KW-0106">Calcium</keyword>
<evidence type="ECO:0000256" key="14">
    <source>
        <dbReference type="SAM" id="MobiDB-lite"/>
    </source>
</evidence>